<feature type="non-terminal residue" evidence="1">
    <location>
        <position position="1"/>
    </location>
</feature>
<accession>A0A9N9DXL1</accession>
<feature type="non-terminal residue" evidence="1">
    <location>
        <position position="42"/>
    </location>
</feature>
<sequence length="42" mass="4600">ISVTNCHAHISKSSSSTDFPYAKVRILPTLTPITKKVSLETQ</sequence>
<evidence type="ECO:0000313" key="1">
    <source>
        <dbReference type="EMBL" id="CAG8656702.1"/>
    </source>
</evidence>
<dbReference type="AlphaFoldDB" id="A0A9N9DXL1"/>
<keyword evidence="2" id="KW-1185">Reference proteome</keyword>
<comment type="caution">
    <text evidence="1">The sequence shown here is derived from an EMBL/GenBank/DDBJ whole genome shotgun (WGS) entry which is preliminary data.</text>
</comment>
<dbReference type="EMBL" id="CAJVPJ010004907">
    <property type="protein sequence ID" value="CAG8656702.1"/>
    <property type="molecule type" value="Genomic_DNA"/>
</dbReference>
<protein>
    <submittedName>
        <fullName evidence="1">3000_t:CDS:1</fullName>
    </submittedName>
</protein>
<gene>
    <name evidence="1" type="ORF">POCULU_LOCUS10239</name>
</gene>
<organism evidence="1 2">
    <name type="scientific">Paraglomus occultum</name>
    <dbReference type="NCBI Taxonomy" id="144539"/>
    <lineage>
        <taxon>Eukaryota</taxon>
        <taxon>Fungi</taxon>
        <taxon>Fungi incertae sedis</taxon>
        <taxon>Mucoromycota</taxon>
        <taxon>Glomeromycotina</taxon>
        <taxon>Glomeromycetes</taxon>
        <taxon>Paraglomerales</taxon>
        <taxon>Paraglomeraceae</taxon>
        <taxon>Paraglomus</taxon>
    </lineage>
</organism>
<proteinExistence type="predicted"/>
<evidence type="ECO:0000313" key="2">
    <source>
        <dbReference type="Proteomes" id="UP000789572"/>
    </source>
</evidence>
<reference evidence="1" key="1">
    <citation type="submission" date="2021-06" db="EMBL/GenBank/DDBJ databases">
        <authorList>
            <person name="Kallberg Y."/>
            <person name="Tangrot J."/>
            <person name="Rosling A."/>
        </authorList>
    </citation>
    <scope>NUCLEOTIDE SEQUENCE</scope>
    <source>
        <strain evidence="1">IA702</strain>
    </source>
</reference>
<dbReference type="Proteomes" id="UP000789572">
    <property type="component" value="Unassembled WGS sequence"/>
</dbReference>
<name>A0A9N9DXL1_9GLOM</name>